<dbReference type="EMBL" id="CP001841">
    <property type="protein sequence ID" value="AEF82219.1"/>
    <property type="molecule type" value="Genomic_DNA"/>
</dbReference>
<dbReference type="HOGENOM" id="CLU_3298071_0_0_12"/>
<organism evidence="1 2">
    <name type="scientific">Leadbettera azotonutricia (strain ATCC BAA-888 / DSM 13862 / ZAS-9)</name>
    <name type="common">Treponema azotonutricium</name>
    <dbReference type="NCBI Taxonomy" id="545695"/>
    <lineage>
        <taxon>Bacteria</taxon>
        <taxon>Pseudomonadati</taxon>
        <taxon>Spirochaetota</taxon>
        <taxon>Spirochaetia</taxon>
        <taxon>Spirochaetales</taxon>
        <taxon>Breznakiellaceae</taxon>
        <taxon>Leadbettera</taxon>
    </lineage>
</organism>
<reference evidence="2" key="1">
    <citation type="submission" date="2009-12" db="EMBL/GenBank/DDBJ databases">
        <title>Complete sequence of Treponema azotonutricium strain ZAS-9.</title>
        <authorList>
            <person name="Tetu S.G."/>
            <person name="Matson E."/>
            <person name="Ren Q."/>
            <person name="Seshadri R."/>
            <person name="Elbourne L."/>
            <person name="Hassan K.A."/>
            <person name="Durkin A."/>
            <person name="Radune D."/>
            <person name="Mohamoud Y."/>
            <person name="Shay R."/>
            <person name="Jin S."/>
            <person name="Zhang X."/>
            <person name="Lucey K."/>
            <person name="Ballor N.R."/>
            <person name="Ottesen E."/>
            <person name="Rosenthal R."/>
            <person name="Allen A."/>
            <person name="Leadbetter J.R."/>
            <person name="Paulsen I.T."/>
        </authorList>
    </citation>
    <scope>NUCLEOTIDE SEQUENCE [LARGE SCALE GENOMIC DNA]</scope>
    <source>
        <strain evidence="2">ATCC BAA-888 / DSM 13862 / ZAS-9</strain>
    </source>
</reference>
<dbReference type="KEGG" id="taz:TREAZ_0759"/>
<name>F5YA75_LEAAZ</name>
<accession>F5YA75</accession>
<keyword evidence="2" id="KW-1185">Reference proteome</keyword>
<evidence type="ECO:0000313" key="2">
    <source>
        <dbReference type="Proteomes" id="UP000009222"/>
    </source>
</evidence>
<dbReference type="Proteomes" id="UP000009222">
    <property type="component" value="Chromosome"/>
</dbReference>
<dbReference type="InParanoid" id="F5YA75"/>
<sequence>MMEAFAVPTTITQEFLPGHSYRITLQKISFKAGCAISIRS</sequence>
<proteinExistence type="predicted"/>
<gene>
    <name evidence="1" type="ordered locus">TREAZ_0759</name>
</gene>
<protein>
    <submittedName>
        <fullName evidence="1">Uncharacterized protein</fullName>
    </submittedName>
</protein>
<evidence type="ECO:0000313" key="1">
    <source>
        <dbReference type="EMBL" id="AEF82219.1"/>
    </source>
</evidence>
<reference evidence="1 2" key="2">
    <citation type="journal article" date="2011" name="ISME J.">
        <title>RNA-seq reveals cooperative metabolic interactions between two termite-gut spirochete species in co-culture.</title>
        <authorList>
            <person name="Rosenthal A.Z."/>
            <person name="Matson E.G."/>
            <person name="Eldar A."/>
            <person name="Leadbetter J.R."/>
        </authorList>
    </citation>
    <scope>NUCLEOTIDE SEQUENCE [LARGE SCALE GENOMIC DNA]</scope>
    <source>
        <strain evidence="2">ATCC BAA-888 / DSM 13862 / ZAS-9</strain>
    </source>
</reference>
<dbReference type="AlphaFoldDB" id="F5YA75"/>